<dbReference type="Proteomes" id="UP000250275">
    <property type="component" value="Unassembled WGS sequence"/>
</dbReference>
<dbReference type="AlphaFoldDB" id="A0A310SJ99"/>
<reference evidence="1 2" key="1">
    <citation type="submission" date="2015-07" db="EMBL/GenBank/DDBJ databases">
        <title>The genome of Eufriesea mexicana.</title>
        <authorList>
            <person name="Pan H."/>
            <person name="Kapheim K."/>
        </authorList>
    </citation>
    <scope>NUCLEOTIDE SEQUENCE [LARGE SCALE GENOMIC DNA]</scope>
    <source>
        <strain evidence="1">0111107269</strain>
        <tissue evidence="1">Whole body</tissue>
    </source>
</reference>
<sequence>MHLKSIRRLASPMKRCLCFGNGTRLPTCSLPSRTVNKRITLMEIIPITQSLIATHASCGLINRTLLIRFKNKQHNPHWSSSFFLSTSGTLESVCHRFSRKAKNVWPMPLVLYGEIV</sequence>
<evidence type="ECO:0000313" key="2">
    <source>
        <dbReference type="Proteomes" id="UP000250275"/>
    </source>
</evidence>
<gene>
    <name evidence="1" type="ORF">WN48_03509</name>
</gene>
<name>A0A310SJ99_9HYME</name>
<accession>A0A310SJ99</accession>
<protein>
    <submittedName>
        <fullName evidence="1">Uncharacterized protein</fullName>
    </submittedName>
</protein>
<organism evidence="1 2">
    <name type="scientific">Eufriesea mexicana</name>
    <dbReference type="NCBI Taxonomy" id="516756"/>
    <lineage>
        <taxon>Eukaryota</taxon>
        <taxon>Metazoa</taxon>
        <taxon>Ecdysozoa</taxon>
        <taxon>Arthropoda</taxon>
        <taxon>Hexapoda</taxon>
        <taxon>Insecta</taxon>
        <taxon>Pterygota</taxon>
        <taxon>Neoptera</taxon>
        <taxon>Endopterygota</taxon>
        <taxon>Hymenoptera</taxon>
        <taxon>Apocrita</taxon>
        <taxon>Aculeata</taxon>
        <taxon>Apoidea</taxon>
        <taxon>Anthophila</taxon>
        <taxon>Apidae</taxon>
        <taxon>Eufriesea</taxon>
    </lineage>
</organism>
<proteinExistence type="predicted"/>
<keyword evidence="2" id="KW-1185">Reference proteome</keyword>
<dbReference type="EMBL" id="KQ762031">
    <property type="protein sequence ID" value="OAD56383.1"/>
    <property type="molecule type" value="Genomic_DNA"/>
</dbReference>
<evidence type="ECO:0000313" key="1">
    <source>
        <dbReference type="EMBL" id="OAD56383.1"/>
    </source>
</evidence>